<dbReference type="InterPro" id="IPR017441">
    <property type="entry name" value="Protein_kinase_ATP_BS"/>
</dbReference>
<dbReference type="Gene3D" id="1.10.510.10">
    <property type="entry name" value="Transferase(Phosphotransferase) domain 1"/>
    <property type="match status" value="1"/>
</dbReference>
<sequence length="1324" mass="153730">MVLHLDLTVYFQLIILTHIEGMNKVIIDNRYKILKKLGSGATGTVYKVNDLRDNTTIALKLLFKKKATASTIKRFQREFKLLTELQHPNLCPVYNFGMIRDGRYYFTMQYVDGKDIFTAVRDLPYEKIYPWVVQLCRVLEYIHSKGLIHHDIKPDNVLIHRYENHDDQTSVKLMDFGLVGQQRLKGGILIKGTIPYIAPEVIKGLTIDQRADLYSLGVLLYEIFTRKLFQKVSKQSLAILLRQSMDYISEPLSEVVADIPEELEQLIMKLISIEPAQRFNRANEVIKQINTFSTRKFYLETEKTLDAYLLGSRFVGREKEMNVLLSSYEKACQGEGKTVLITGDAGIGKSRLLNEFKVITQMKRGRCFTGYAHKERPEPFGPFYDVFKELINYLDTKDKIKMSLAVLFKIFPDLSNGHIRKRLPRLVPLEPAQEKIRNFDALSELIKYSTSKLTSFAILIEDLHLADDLTIQFLEYLGRNLRGSNTLICVTSRQKTLQDNPSIRKMINCLKNEGYITHIELRPLNFRNLRLFLDSTITPNSTSPELVHYFLKKTGGNPFFVAEILRMLIRKRGVRIGHAISVKYLKQISMPKTIEDTVVQRLADLDCSAYRVLKFAAVMPKGFTYDLMKYLTHLDDTALTRIFWELKRRQVLVEEDNIYRFYHATLLDVVNRRLPCQERKQLHYDVGKHIENINRGKLDTVIEELAYYFINAQDQKRGVKYGLGAGEKSRERYAYEQAIDFYKGILELLNKNDVDRRFEILQKLALIELFIGYYNDAIRHYNRALKLKTGSLHTRIIAHLGLGDVYAKRGEYHKATQIYKRAIRVVRLMRPCVLKKLVETHVNASLCRNYLLIGDYKKASRFCFDIERFSKMRLKGKEVTQWRTKIYYAVGIIEDLKSEYEGGNYDKAIAYYKKAYKGYKKIKHEQYTAAILNNLAICYELKFDYPCALAYYQKALLISKKIGDQYGLSMKLLNLGILFKTRGYYSKALDCFQEAYKISTKIQNHYVINTACWGIGACLLMLCQYNQSKDFFEKAIAIADAMGWKEHKVGSVLGLGSLYQAKGDYSSAMSYYRKALRISENISHQLKIYLIYVTIGSYYVVLGKFKNAKKYFDKTLKYANTTVIKGSEVQCYIYLCKIYIMLNDFKRAIDYYKKGIKIAKELGMQSESLQLYISIAGIYYREGKYLKGSRIAERAIKLATNIGAKDLYIKALLIKVKNGINNKTLTNIEAKCLLDEAKKIAEEIDCPEVLWKVYAGYGEFLQRNKEYHKALKYYRQSIEVFKNVVSKIKNISYKKSYLNRPDRKEVMKKPSHLISKLEIYEKNA</sequence>
<feature type="repeat" description="TPR" evidence="3">
    <location>
        <begin position="1129"/>
        <end position="1162"/>
    </location>
</feature>
<feature type="repeat" description="TPR" evidence="3">
    <location>
        <begin position="969"/>
        <end position="1002"/>
    </location>
</feature>
<gene>
    <name evidence="6" type="ORF">AMJ52_04155</name>
</gene>
<dbReference type="SMART" id="SM00028">
    <property type="entry name" value="TPR"/>
    <property type="match status" value="10"/>
</dbReference>
<dbReference type="PANTHER" id="PTHR16305">
    <property type="entry name" value="TESTICULAR SOLUBLE ADENYLYL CYCLASE"/>
    <property type="match status" value="1"/>
</dbReference>
<reference evidence="6 7" key="1">
    <citation type="journal article" date="2015" name="Microbiome">
        <title>Genomic resolution of linkages in carbon, nitrogen, and sulfur cycling among widespread estuary sediment bacteria.</title>
        <authorList>
            <person name="Baker B.J."/>
            <person name="Lazar C.S."/>
            <person name="Teske A.P."/>
            <person name="Dick G.J."/>
        </authorList>
    </citation>
    <scope>NUCLEOTIDE SEQUENCE [LARGE SCALE GENOMIC DNA]</scope>
    <source>
        <strain evidence="6">DG_78</strain>
    </source>
</reference>
<dbReference type="PROSITE" id="PS00107">
    <property type="entry name" value="PROTEIN_KINASE_ATP"/>
    <property type="match status" value="1"/>
</dbReference>
<dbReference type="InterPro" id="IPR008271">
    <property type="entry name" value="Ser/Thr_kinase_AS"/>
</dbReference>
<dbReference type="CDD" id="cd14014">
    <property type="entry name" value="STKc_PknB_like"/>
    <property type="match status" value="1"/>
</dbReference>
<dbReference type="PROSITE" id="PS00108">
    <property type="entry name" value="PROTEIN_KINASE_ST"/>
    <property type="match status" value="1"/>
</dbReference>
<feature type="repeat" description="TPR" evidence="3">
    <location>
        <begin position="1049"/>
        <end position="1082"/>
    </location>
</feature>
<evidence type="ECO:0000313" key="6">
    <source>
        <dbReference type="EMBL" id="KPJ73162.1"/>
    </source>
</evidence>
<dbReference type="GO" id="GO:0005524">
    <property type="term" value="F:ATP binding"/>
    <property type="evidence" value="ECO:0007669"/>
    <property type="project" value="UniProtKB-UniRule"/>
</dbReference>
<dbReference type="InterPro" id="IPR011009">
    <property type="entry name" value="Kinase-like_dom_sf"/>
</dbReference>
<organism evidence="6 7">
    <name type="scientific">candidate division TA06 bacterium DG_78</name>
    <dbReference type="NCBI Taxonomy" id="1703772"/>
    <lineage>
        <taxon>Bacteria</taxon>
        <taxon>Bacteria division TA06</taxon>
    </lineage>
</organism>
<dbReference type="Pfam" id="PF13424">
    <property type="entry name" value="TPR_12"/>
    <property type="match status" value="1"/>
</dbReference>
<keyword evidence="1 4" id="KW-0547">Nucleotide-binding</keyword>
<dbReference type="InterPro" id="IPR041664">
    <property type="entry name" value="AAA_16"/>
</dbReference>
<dbReference type="SUPFAM" id="SSF48452">
    <property type="entry name" value="TPR-like"/>
    <property type="match status" value="3"/>
</dbReference>
<dbReference type="Gene3D" id="1.25.40.10">
    <property type="entry name" value="Tetratricopeptide repeat domain"/>
    <property type="match status" value="3"/>
</dbReference>
<name>A0A0S7YF31_UNCT6</name>
<dbReference type="PANTHER" id="PTHR16305:SF28">
    <property type="entry name" value="GUANYLATE CYCLASE DOMAIN-CONTAINING PROTEIN"/>
    <property type="match status" value="1"/>
</dbReference>
<dbReference type="Pfam" id="PF13191">
    <property type="entry name" value="AAA_16"/>
    <property type="match status" value="1"/>
</dbReference>
<dbReference type="Pfam" id="PF13181">
    <property type="entry name" value="TPR_8"/>
    <property type="match status" value="2"/>
</dbReference>
<dbReference type="GO" id="GO:0004672">
    <property type="term" value="F:protein kinase activity"/>
    <property type="evidence" value="ECO:0007669"/>
    <property type="project" value="InterPro"/>
</dbReference>
<dbReference type="Pfam" id="PF00069">
    <property type="entry name" value="Pkinase"/>
    <property type="match status" value="1"/>
</dbReference>
<evidence type="ECO:0000256" key="2">
    <source>
        <dbReference type="ARBA" id="ARBA00022840"/>
    </source>
</evidence>
<protein>
    <recommendedName>
        <fullName evidence="5">Protein kinase domain-containing protein</fullName>
    </recommendedName>
</protein>
<dbReference type="PROSITE" id="PS50005">
    <property type="entry name" value="TPR"/>
    <property type="match status" value="6"/>
</dbReference>
<dbReference type="Pfam" id="PF13176">
    <property type="entry name" value="TPR_7"/>
    <property type="match status" value="1"/>
</dbReference>
<evidence type="ECO:0000256" key="1">
    <source>
        <dbReference type="ARBA" id="ARBA00022741"/>
    </source>
</evidence>
<dbReference type="GO" id="GO:0004016">
    <property type="term" value="F:adenylate cyclase activity"/>
    <property type="evidence" value="ECO:0007669"/>
    <property type="project" value="TreeGrafter"/>
</dbReference>
<dbReference type="PROSITE" id="PS50293">
    <property type="entry name" value="TPR_REGION"/>
    <property type="match status" value="1"/>
</dbReference>
<dbReference type="SUPFAM" id="SSF52540">
    <property type="entry name" value="P-loop containing nucleoside triphosphate hydrolases"/>
    <property type="match status" value="1"/>
</dbReference>
<keyword evidence="3" id="KW-0802">TPR repeat</keyword>
<dbReference type="InterPro" id="IPR011990">
    <property type="entry name" value="TPR-like_helical_dom_sf"/>
</dbReference>
<evidence type="ECO:0000313" key="7">
    <source>
        <dbReference type="Proteomes" id="UP000051012"/>
    </source>
</evidence>
<evidence type="ECO:0000256" key="4">
    <source>
        <dbReference type="PROSITE-ProRule" id="PRU10141"/>
    </source>
</evidence>
<proteinExistence type="predicted"/>
<dbReference type="GO" id="GO:0005737">
    <property type="term" value="C:cytoplasm"/>
    <property type="evidence" value="ECO:0007669"/>
    <property type="project" value="TreeGrafter"/>
</dbReference>
<evidence type="ECO:0000259" key="5">
    <source>
        <dbReference type="PROSITE" id="PS50011"/>
    </source>
</evidence>
<evidence type="ECO:0000256" key="3">
    <source>
        <dbReference type="PROSITE-ProRule" id="PRU00339"/>
    </source>
</evidence>
<feature type="repeat" description="TPR" evidence="3">
    <location>
        <begin position="1089"/>
        <end position="1122"/>
    </location>
</feature>
<dbReference type="SUPFAM" id="SSF56112">
    <property type="entry name" value="Protein kinase-like (PK-like)"/>
    <property type="match status" value="1"/>
</dbReference>
<dbReference type="InterPro" id="IPR019734">
    <property type="entry name" value="TPR_rpt"/>
</dbReference>
<dbReference type="Gene3D" id="3.30.200.20">
    <property type="entry name" value="Phosphorylase Kinase, domain 1"/>
    <property type="match status" value="1"/>
</dbReference>
<feature type="repeat" description="TPR" evidence="3">
    <location>
        <begin position="796"/>
        <end position="829"/>
    </location>
</feature>
<feature type="repeat" description="TPR" evidence="3">
    <location>
        <begin position="1251"/>
        <end position="1284"/>
    </location>
</feature>
<dbReference type="EMBL" id="LJNI01000040">
    <property type="protein sequence ID" value="KPJ73162.1"/>
    <property type="molecule type" value="Genomic_DNA"/>
</dbReference>
<comment type="caution">
    <text evidence="6">The sequence shown here is derived from an EMBL/GenBank/DDBJ whole genome shotgun (WGS) entry which is preliminary data.</text>
</comment>
<dbReference type="InterPro" id="IPR000719">
    <property type="entry name" value="Prot_kinase_dom"/>
</dbReference>
<feature type="binding site" evidence="4">
    <location>
        <position position="60"/>
    </location>
    <ligand>
        <name>ATP</name>
        <dbReference type="ChEBI" id="CHEBI:30616"/>
    </ligand>
</feature>
<dbReference type="Proteomes" id="UP000051012">
    <property type="component" value="Unassembled WGS sequence"/>
</dbReference>
<keyword evidence="2 4" id="KW-0067">ATP-binding</keyword>
<feature type="domain" description="Protein kinase" evidence="5">
    <location>
        <begin position="31"/>
        <end position="293"/>
    </location>
</feature>
<dbReference type="InterPro" id="IPR027417">
    <property type="entry name" value="P-loop_NTPase"/>
</dbReference>
<dbReference type="SMART" id="SM00220">
    <property type="entry name" value="S_TKc"/>
    <property type="match status" value="1"/>
</dbReference>
<dbReference type="PROSITE" id="PS50011">
    <property type="entry name" value="PROTEIN_KINASE_DOM"/>
    <property type="match status" value="1"/>
</dbReference>
<dbReference type="Gene3D" id="3.40.50.300">
    <property type="entry name" value="P-loop containing nucleotide triphosphate hydrolases"/>
    <property type="match status" value="1"/>
</dbReference>
<accession>A0A0S7YF31</accession>